<protein>
    <submittedName>
        <fullName evidence="1">Uncharacterized protein</fullName>
    </submittedName>
</protein>
<reference evidence="1 2" key="1">
    <citation type="submission" date="2021-05" db="EMBL/GenBank/DDBJ databases">
        <title>Naturally bred epsilon2 phages have an improved host range and effectivity in uropathogenic E. coli over their ancestor phages.</title>
        <authorList>
            <person name="Saez D."/>
            <person name="Loose M."/>
            <person name="Mutti M."/>
            <person name="Visram Z."/>
            <person name="Hitzenhammer E."/>
            <person name="Dippel D."/>
            <person name="Tisakova L."/>
            <person name="Schertler S."/>
            <person name="Wittmann J."/>
            <person name="Corsini L."/>
            <person name="Wagenlehner F."/>
        </authorList>
    </citation>
    <scope>NUCLEOTIDE SEQUENCE [LARGE SCALE GENOMIC DNA]</scope>
</reference>
<sequence length="53" mass="6266">MPNIQACNSFTSYTIYTLLLVIIYYQKGYSIIEPYLYKCNVYSIQTAQREQQS</sequence>
<dbReference type="Proteomes" id="UP000827177">
    <property type="component" value="Segment"/>
</dbReference>
<gene>
    <name evidence="1" type="ORF">101114UKE3_039</name>
</gene>
<organism evidence="1 2">
    <name type="scientific">Escherichia phage vB_EcoP-101114UKE3</name>
    <dbReference type="NCBI Taxonomy" id="2865794"/>
    <lineage>
        <taxon>Viruses</taxon>
        <taxon>Duplodnaviria</taxon>
        <taxon>Heunggongvirae</taxon>
        <taxon>Uroviricota</taxon>
        <taxon>Caudoviricetes</taxon>
        <taxon>Mktvariviridae</taxon>
        <taxon>Gordonclarkvirinae</taxon>
        <taxon>Suseptimavirus</taxon>
        <taxon>Suseptimavirus 101114UKE3</taxon>
    </lineage>
</organism>
<keyword evidence="2" id="KW-1185">Reference proteome</keyword>
<accession>A0AAE7XRG2</accession>
<proteinExistence type="predicted"/>
<name>A0AAE7XRG2_9CAUD</name>
<evidence type="ECO:0000313" key="2">
    <source>
        <dbReference type="Proteomes" id="UP000827177"/>
    </source>
</evidence>
<dbReference type="EMBL" id="MZ234017">
    <property type="protein sequence ID" value="QZI79170.1"/>
    <property type="molecule type" value="Genomic_DNA"/>
</dbReference>
<evidence type="ECO:0000313" key="1">
    <source>
        <dbReference type="EMBL" id="QZI79170.1"/>
    </source>
</evidence>